<evidence type="ECO:0000313" key="1">
    <source>
        <dbReference type="EMBL" id="SJM54904.1"/>
    </source>
</evidence>
<dbReference type="EMBL" id="FUHU01000021">
    <property type="protein sequence ID" value="SJM54904.1"/>
    <property type="molecule type" value="Genomic_DNA"/>
</dbReference>
<dbReference type="Proteomes" id="UP000195787">
    <property type="component" value="Unassembled WGS sequence"/>
</dbReference>
<sequence>MAKGLTPEGMSNATASLAAGLNSFAARGVTHAADREQAINRIIAVAPDPKVLQRLGRIAAAADARMLDAFTHLAESGITAEQVEVIAAVMKTGGTDHG</sequence>
<name>A0A1R4FG40_9MICO</name>
<keyword evidence="2" id="KW-1185">Reference proteome</keyword>
<evidence type="ECO:0000313" key="2">
    <source>
        <dbReference type="Proteomes" id="UP000195787"/>
    </source>
</evidence>
<protein>
    <submittedName>
        <fullName evidence="1">Uncharacterized protein</fullName>
    </submittedName>
</protein>
<gene>
    <name evidence="1" type="ORF">CZ674_04375</name>
</gene>
<accession>A0A1R4FG40</accession>
<dbReference type="AlphaFoldDB" id="A0A1R4FG40"/>
<organism evidence="1 2">
    <name type="scientific">Agrococcus casei LMG 22410</name>
    <dbReference type="NCBI Taxonomy" id="1255656"/>
    <lineage>
        <taxon>Bacteria</taxon>
        <taxon>Bacillati</taxon>
        <taxon>Actinomycetota</taxon>
        <taxon>Actinomycetes</taxon>
        <taxon>Micrococcales</taxon>
        <taxon>Microbacteriaceae</taxon>
        <taxon>Agrococcus</taxon>
    </lineage>
</organism>
<proteinExistence type="predicted"/>
<reference evidence="1 2" key="1">
    <citation type="submission" date="2017-02" db="EMBL/GenBank/DDBJ databases">
        <authorList>
            <person name="Peterson S.W."/>
        </authorList>
    </citation>
    <scope>NUCLEOTIDE SEQUENCE [LARGE SCALE GENOMIC DNA]</scope>
    <source>
        <strain evidence="1 2">LMG 22410</strain>
    </source>
</reference>